<dbReference type="PANTHER" id="PTHR43739">
    <property type="entry name" value="XYLOGLUCANASE (EUROFUNG)"/>
    <property type="match status" value="1"/>
</dbReference>
<dbReference type="SUPFAM" id="SSF110296">
    <property type="entry name" value="Oligoxyloglucan reducing end-specific cellobiohydrolase"/>
    <property type="match status" value="1"/>
</dbReference>
<dbReference type="InterPro" id="IPR015943">
    <property type="entry name" value="WD40/YVTN_repeat-like_dom_sf"/>
</dbReference>
<dbReference type="Proteomes" id="UP001058461">
    <property type="component" value="Chromosome"/>
</dbReference>
<dbReference type="RefSeq" id="WP_255853224.1">
    <property type="nucleotide sequence ID" value="NZ_CP073347.1"/>
</dbReference>
<dbReference type="InterPro" id="IPR052025">
    <property type="entry name" value="Xyloglucanase_GH74"/>
</dbReference>
<name>A0ABY5HH66_9GAMM</name>
<keyword evidence="2" id="KW-1185">Reference proteome</keyword>
<evidence type="ECO:0000313" key="1">
    <source>
        <dbReference type="EMBL" id="UTW11186.1"/>
    </source>
</evidence>
<accession>A0ABY5HH66</accession>
<sequence length="358" mass="38914">MQLRVGTRKGLFIFDRTGAGQWQPQAPILLGDPVTMLLTDPRSGDQYAALNLGHFGVKLYRAEPGSDHWIEVGTPAFPKTDTEDGPAVEQIWELSAGGADQPGTLWAGTIPGGLFRSTDRGDSWQLIESLWARPEREFWFGGGYDAPGIHSICVHPHNSAHLTLAVSCGGVWESLDAGASWALVGQGLRAAFLPPEQAYEPTSQDPHRMVRCDGMPKHLWIQHHNGIFKSSDGGHHWSEITEAGPSVFGFAVAVHPKDPDCAWFVPAVKDECRVPVDARLVVTHTRDGGQSFSTLDNGLPAEPAYDLAYRHALAVDASGNSLAFGSTTGGLWISEDQGDHWHCISRHLPPINIVQFTP</sequence>
<organism evidence="1 2">
    <name type="scientific">Marinobacterium rhizophilum</name>
    <dbReference type="NCBI Taxonomy" id="420402"/>
    <lineage>
        <taxon>Bacteria</taxon>
        <taxon>Pseudomonadati</taxon>
        <taxon>Pseudomonadota</taxon>
        <taxon>Gammaproteobacteria</taxon>
        <taxon>Oceanospirillales</taxon>
        <taxon>Oceanospirillaceae</taxon>
        <taxon>Marinobacterium</taxon>
    </lineage>
</organism>
<dbReference type="Gene3D" id="2.130.10.10">
    <property type="entry name" value="YVTN repeat-like/Quinoprotein amine dehydrogenase"/>
    <property type="match status" value="1"/>
</dbReference>
<evidence type="ECO:0000313" key="2">
    <source>
        <dbReference type="Proteomes" id="UP001058461"/>
    </source>
</evidence>
<reference evidence="1" key="1">
    <citation type="submission" date="2021-04" db="EMBL/GenBank/DDBJ databases">
        <title>Oceanospirillales bacteria with DddD are important DMSP degraders in coastal seawater.</title>
        <authorList>
            <person name="Liu J."/>
        </authorList>
    </citation>
    <scope>NUCLEOTIDE SEQUENCE</scope>
    <source>
        <strain evidence="1">D13-1</strain>
    </source>
</reference>
<gene>
    <name evidence="1" type="ORF">KDW95_18225</name>
</gene>
<proteinExistence type="predicted"/>
<dbReference type="PANTHER" id="PTHR43739:SF5">
    <property type="entry name" value="EXO-ALPHA-SIALIDASE"/>
    <property type="match status" value="1"/>
</dbReference>
<dbReference type="EMBL" id="CP073347">
    <property type="protein sequence ID" value="UTW11186.1"/>
    <property type="molecule type" value="Genomic_DNA"/>
</dbReference>
<protein>
    <submittedName>
        <fullName evidence="1">Exo-alpha-sialidase</fullName>
    </submittedName>
</protein>